<dbReference type="OrthoDB" id="10250473at2759"/>
<name>V6LI22_9EUKA</name>
<dbReference type="EMBL" id="AUWU02000001">
    <property type="protein sequence ID" value="KAH0577839.1"/>
    <property type="molecule type" value="Genomic_DNA"/>
</dbReference>
<keyword evidence="4" id="KW-1185">Reference proteome</keyword>
<protein>
    <submittedName>
        <fullName evidence="2">Uncharacterized protein</fullName>
    </submittedName>
</protein>
<feature type="region of interest" description="Disordered" evidence="1">
    <location>
        <begin position="1"/>
        <end position="40"/>
    </location>
</feature>
<dbReference type="EMBL" id="KI546130">
    <property type="protein sequence ID" value="EST43968.1"/>
    <property type="molecule type" value="Genomic_DNA"/>
</dbReference>
<evidence type="ECO:0000313" key="4">
    <source>
        <dbReference type="Proteomes" id="UP000018208"/>
    </source>
</evidence>
<evidence type="ECO:0000313" key="3">
    <source>
        <dbReference type="EMBL" id="KAH0577839.1"/>
    </source>
</evidence>
<dbReference type="VEuPathDB" id="GiardiaDB:SS50377_21193"/>
<reference evidence="2 3" key="1">
    <citation type="journal article" date="2014" name="PLoS Genet.">
        <title>The Genome of Spironucleus salmonicida Highlights a Fish Pathogen Adapted to Fluctuating Environments.</title>
        <authorList>
            <person name="Xu F."/>
            <person name="Jerlstrom-Hultqvist J."/>
            <person name="Einarsson E."/>
            <person name="Astvaldsson A."/>
            <person name="Svard S.G."/>
            <person name="Andersson J.O."/>
        </authorList>
    </citation>
    <scope>NUCLEOTIDE SEQUENCE</scope>
    <source>
        <strain evidence="3">ATCC 50377</strain>
    </source>
</reference>
<sequence length="372" mass="42595">MASIPYKPRGSINQDIGPTYYNASRPSGDTKVKYSTSSKGSSCMASAVDRFPLRHSHWGMPEPGKYDPQLSLKKMTQSSLACNPDVYSATFQTTSRDNYVYQPQITLTPGPGAYNKVSTIKQNQLYQKQQSYKKLKEKSQVQQMIRQAAQAQKSLSQFTIENDENYIPMKDPMKLETLDRRPLENPLTDKMAVDLHRYEEFRKVETLKDKYKIETQPPNTLLGNEIQAEIEESIKHYQELQGQPIVTKPINAQQMRELVQEHLKRIPFNQTGIAFGTRETSEMIDQVKQQEQEQKSLLGPGRYDAQIDFQKVKRDGQVPLQRQSSRNKLEVINDISGSIFKVGNDKIPPVGTYNIKVQGPKSFLLNEEQKWV</sequence>
<gene>
    <name evidence="2" type="ORF">SS50377_16275</name>
    <name evidence="3" type="ORF">SS50377_21193</name>
</gene>
<proteinExistence type="predicted"/>
<dbReference type="InterPro" id="IPR010736">
    <property type="entry name" value="SHIPPO-rpt"/>
</dbReference>
<reference evidence="3" key="2">
    <citation type="submission" date="2020-12" db="EMBL/GenBank/DDBJ databases">
        <title>New Spironucleus salmonicida genome in near-complete chromosomes.</title>
        <authorList>
            <person name="Xu F."/>
            <person name="Kurt Z."/>
            <person name="Jimenez-Gonzalez A."/>
            <person name="Astvaldsson A."/>
            <person name="Andersson J.O."/>
            <person name="Svard S.G."/>
        </authorList>
    </citation>
    <scope>NUCLEOTIDE SEQUENCE</scope>
    <source>
        <strain evidence="3">ATCC 50377</strain>
    </source>
</reference>
<organism evidence="2">
    <name type="scientific">Spironucleus salmonicida</name>
    <dbReference type="NCBI Taxonomy" id="348837"/>
    <lineage>
        <taxon>Eukaryota</taxon>
        <taxon>Metamonada</taxon>
        <taxon>Diplomonadida</taxon>
        <taxon>Hexamitidae</taxon>
        <taxon>Hexamitinae</taxon>
        <taxon>Spironucleus</taxon>
    </lineage>
</organism>
<evidence type="ECO:0000313" key="2">
    <source>
        <dbReference type="EMBL" id="EST43968.1"/>
    </source>
</evidence>
<dbReference type="Pfam" id="PF07004">
    <property type="entry name" value="SHIPPO-rpt"/>
    <property type="match status" value="1"/>
</dbReference>
<dbReference type="Proteomes" id="UP000018208">
    <property type="component" value="Unassembled WGS sequence"/>
</dbReference>
<evidence type="ECO:0000256" key="1">
    <source>
        <dbReference type="SAM" id="MobiDB-lite"/>
    </source>
</evidence>
<accession>V6LI22</accession>
<feature type="compositionally biased region" description="Polar residues" evidence="1">
    <location>
        <begin position="11"/>
        <end position="40"/>
    </location>
</feature>
<dbReference type="AlphaFoldDB" id="V6LI22"/>